<protein>
    <submittedName>
        <fullName evidence="2">Uncharacterized protein</fullName>
    </submittedName>
</protein>
<gene>
    <name evidence="2" type="ordered locus">SYNW0804</name>
</gene>
<dbReference type="Proteomes" id="UP000001422">
    <property type="component" value="Chromosome"/>
</dbReference>
<dbReference type="KEGG" id="syw:SYNW0804"/>
<keyword evidence="3" id="KW-1185">Reference proteome</keyword>
<evidence type="ECO:0000313" key="2">
    <source>
        <dbReference type="EMBL" id="CAE07319.1"/>
    </source>
</evidence>
<sequence length="121" mass="12654">MLNQNAPLSIGGGLKSTHPAAGFIQTATEPNPAAFSPHTTSLTSTNRQGQAATQIDVAGVDEPSEAKGRGHLLATEAMLVRGDPIHLVLGDHATAEGREENFAESHEKDVTRLLHCGQPSP</sequence>
<feature type="compositionally biased region" description="Polar residues" evidence="1">
    <location>
        <begin position="37"/>
        <end position="49"/>
    </location>
</feature>
<feature type="region of interest" description="Disordered" evidence="1">
    <location>
        <begin position="1"/>
        <end position="49"/>
    </location>
</feature>
<dbReference type="AlphaFoldDB" id="Q7U821"/>
<dbReference type="HOGENOM" id="CLU_2036905_0_0_3"/>
<reference evidence="2 3" key="1">
    <citation type="journal article" date="2003" name="Nature">
        <title>The genome of a motile marine Synechococcus.</title>
        <authorList>
            <person name="Palenik B."/>
            <person name="Brahamsha B."/>
            <person name="Larimer F."/>
            <person name="Land M."/>
            <person name="Hauser L."/>
            <person name="Chain P."/>
            <person name="Lamerdin J."/>
            <person name="Regala W."/>
            <person name="Allen E.A."/>
            <person name="McCarren J."/>
            <person name="Paulsen I."/>
            <person name="Dufresne A."/>
            <person name="Partensky F."/>
            <person name="Webb E."/>
            <person name="Waterbury J."/>
        </authorList>
    </citation>
    <scope>NUCLEOTIDE SEQUENCE [LARGE SCALE GENOMIC DNA]</scope>
    <source>
        <strain evidence="2 3">WH8102</strain>
    </source>
</reference>
<accession>Q7U821</accession>
<proteinExistence type="predicted"/>
<dbReference type="STRING" id="84588.SYNW0804"/>
<dbReference type="EMBL" id="BX569691">
    <property type="protein sequence ID" value="CAE07319.1"/>
    <property type="molecule type" value="Genomic_DNA"/>
</dbReference>
<evidence type="ECO:0000256" key="1">
    <source>
        <dbReference type="SAM" id="MobiDB-lite"/>
    </source>
</evidence>
<evidence type="ECO:0000313" key="3">
    <source>
        <dbReference type="Proteomes" id="UP000001422"/>
    </source>
</evidence>
<organism evidence="2 3">
    <name type="scientific">Parasynechococcus marenigrum (strain WH8102)</name>
    <dbReference type="NCBI Taxonomy" id="84588"/>
    <lineage>
        <taxon>Bacteria</taxon>
        <taxon>Bacillati</taxon>
        <taxon>Cyanobacteriota</taxon>
        <taxon>Cyanophyceae</taxon>
        <taxon>Synechococcales</taxon>
        <taxon>Prochlorococcaceae</taxon>
        <taxon>Parasynechococcus</taxon>
        <taxon>Parasynechococcus marenigrum</taxon>
    </lineage>
</organism>
<name>Q7U821_PARMW</name>